<evidence type="ECO:0000313" key="2">
    <source>
        <dbReference type="Proteomes" id="UP000245391"/>
    </source>
</evidence>
<sequence length="199" mass="23006">MVPKLFRRENLNAFRNEYNLCQHEVHTFNEIVEASNANDLEKLKWFTLFGDRMYQILLNVHAYRKGLEFGFELIDFDRYGWLRKPVFLDQEELKLGIVEMDRYGTYSTITLGHGPNGMWAYGMSINYGTAGSSCGICVHDERFSSRESALNEALMKLKNKMELHAGDSDTVNYNQKIILATLKSIKAFKIKQVQLSLFA</sequence>
<reference evidence="2" key="1">
    <citation type="submission" date="2018-05" db="EMBL/GenBank/DDBJ databases">
        <title>Pedobacter paludis sp. nov., isolated from wetland soil.</title>
        <authorList>
            <person name="Zhang Y."/>
        </authorList>
    </citation>
    <scope>NUCLEOTIDE SEQUENCE [LARGE SCALE GENOMIC DNA]</scope>
    <source>
        <strain evidence="2">R-8</strain>
    </source>
</reference>
<keyword evidence="2" id="KW-1185">Reference proteome</keyword>
<gene>
    <name evidence="1" type="ORF">DF947_01805</name>
</gene>
<accession>A0A317F5Q7</accession>
<dbReference type="Proteomes" id="UP000245391">
    <property type="component" value="Unassembled WGS sequence"/>
</dbReference>
<proteinExistence type="predicted"/>
<name>A0A317F5Q7_9SPHI</name>
<protein>
    <submittedName>
        <fullName evidence="1">Uncharacterized protein</fullName>
    </submittedName>
</protein>
<dbReference type="EMBL" id="QGNY01000001">
    <property type="protein sequence ID" value="PWS33387.1"/>
    <property type="molecule type" value="Genomic_DNA"/>
</dbReference>
<dbReference type="AlphaFoldDB" id="A0A317F5Q7"/>
<comment type="caution">
    <text evidence="1">The sequence shown here is derived from an EMBL/GenBank/DDBJ whole genome shotgun (WGS) entry which is preliminary data.</text>
</comment>
<organism evidence="1 2">
    <name type="scientific">Pedobacter paludis</name>
    <dbReference type="NCBI Taxonomy" id="2203212"/>
    <lineage>
        <taxon>Bacteria</taxon>
        <taxon>Pseudomonadati</taxon>
        <taxon>Bacteroidota</taxon>
        <taxon>Sphingobacteriia</taxon>
        <taxon>Sphingobacteriales</taxon>
        <taxon>Sphingobacteriaceae</taxon>
        <taxon>Pedobacter</taxon>
    </lineage>
</organism>
<dbReference type="OrthoDB" id="1099184at2"/>
<dbReference type="RefSeq" id="WP_109927974.1">
    <property type="nucleotide sequence ID" value="NZ_QGNY01000001.1"/>
</dbReference>
<evidence type="ECO:0000313" key="1">
    <source>
        <dbReference type="EMBL" id="PWS33387.1"/>
    </source>
</evidence>